<dbReference type="EMBL" id="SLZQ01000001">
    <property type="protein sequence ID" value="TCS39203.1"/>
    <property type="molecule type" value="Genomic_DNA"/>
</dbReference>
<dbReference type="Pfam" id="PF00480">
    <property type="entry name" value="ROK"/>
    <property type="match status" value="1"/>
</dbReference>
<evidence type="ECO:0000313" key="3">
    <source>
        <dbReference type="Proteomes" id="UP000295382"/>
    </source>
</evidence>
<dbReference type="Proteomes" id="UP000295382">
    <property type="component" value="Unassembled WGS sequence"/>
</dbReference>
<keyword evidence="2" id="KW-0418">Kinase</keyword>
<dbReference type="AlphaFoldDB" id="A0A4R3I2G2"/>
<dbReference type="GO" id="GO:0009384">
    <property type="term" value="F:N-acylmannosamine kinase activity"/>
    <property type="evidence" value="ECO:0007669"/>
    <property type="project" value="TreeGrafter"/>
</dbReference>
<gene>
    <name evidence="2" type="ORF">EDC30_101155</name>
</gene>
<comment type="caution">
    <text evidence="2">The sequence shown here is derived from an EMBL/GenBank/DDBJ whole genome shotgun (WGS) entry which is preliminary data.</text>
</comment>
<dbReference type="PANTHER" id="PTHR18964:SF149">
    <property type="entry name" value="BIFUNCTIONAL UDP-N-ACETYLGLUCOSAMINE 2-EPIMERASE_N-ACETYLMANNOSAMINE KINASE"/>
    <property type="match status" value="1"/>
</dbReference>
<keyword evidence="3" id="KW-1185">Reference proteome</keyword>
<evidence type="ECO:0000313" key="2">
    <source>
        <dbReference type="EMBL" id="TCS39203.1"/>
    </source>
</evidence>
<dbReference type="OrthoDB" id="9810372at2"/>
<keyword evidence="2" id="KW-0808">Transferase</keyword>
<accession>A0A4R3I2G2</accession>
<organism evidence="2 3">
    <name type="scientific">Paucimonas lemoignei</name>
    <name type="common">Pseudomonas lemoignei</name>
    <dbReference type="NCBI Taxonomy" id="29443"/>
    <lineage>
        <taxon>Bacteria</taxon>
        <taxon>Pseudomonadati</taxon>
        <taxon>Pseudomonadota</taxon>
        <taxon>Betaproteobacteria</taxon>
        <taxon>Burkholderiales</taxon>
        <taxon>Burkholderiaceae</taxon>
        <taxon>Paucimonas</taxon>
    </lineage>
</organism>
<dbReference type="SUPFAM" id="SSF53067">
    <property type="entry name" value="Actin-like ATPase domain"/>
    <property type="match status" value="1"/>
</dbReference>
<comment type="similarity">
    <text evidence="1">Belongs to the ROK (NagC/XylR) family.</text>
</comment>
<dbReference type="InterPro" id="IPR000600">
    <property type="entry name" value="ROK"/>
</dbReference>
<dbReference type="PANTHER" id="PTHR18964">
    <property type="entry name" value="ROK (REPRESSOR, ORF, KINASE) FAMILY"/>
    <property type="match status" value="1"/>
</dbReference>
<proteinExistence type="inferred from homology"/>
<dbReference type="InterPro" id="IPR043129">
    <property type="entry name" value="ATPase_NBD"/>
</dbReference>
<dbReference type="Gene3D" id="3.30.420.40">
    <property type="match status" value="2"/>
</dbReference>
<dbReference type="GO" id="GO:0008761">
    <property type="term" value="F:UDP-N-acetylglucosamine 2-epimerase activity"/>
    <property type="evidence" value="ECO:0007669"/>
    <property type="project" value="TreeGrafter"/>
</dbReference>
<reference evidence="2 3" key="1">
    <citation type="submission" date="2019-03" db="EMBL/GenBank/DDBJ databases">
        <title>Genomic Encyclopedia of Type Strains, Phase IV (KMG-IV): sequencing the most valuable type-strain genomes for metagenomic binning, comparative biology and taxonomic classification.</title>
        <authorList>
            <person name="Goeker M."/>
        </authorList>
    </citation>
    <scope>NUCLEOTIDE SEQUENCE [LARGE SCALE GENOMIC DNA]</scope>
    <source>
        <strain evidence="2 3">DSM 7445</strain>
    </source>
</reference>
<protein>
    <submittedName>
        <fullName evidence="2">Glucokinase</fullName>
    </submittedName>
</protein>
<evidence type="ECO:0000256" key="1">
    <source>
        <dbReference type="ARBA" id="ARBA00006479"/>
    </source>
</evidence>
<sequence>MQHTDNMDTFTYLGALDIGGTKLAATVADASGPLARVAAPTARSGSERAVGEQAIELLEQACAVAHIDPGRIGKVGVSSCGPFIKDESGIVLVTPNLCGGLVGGSDLPNDWTRIPLEAVLRERFADVVIRNDCVAALIGERSFGALQGEDDCVYVTWSTGIGFGLCVNGHVLLGKHGNAGHAGHMLLDPSSDAQCGCGNFGDVEALTSGRNIGRGSGQNAATIFTAARQGEGAERALVQQAAQWFGRALYNLAATLDTRAFAIGGSVWLHHGDWLKPLAQKEIESRLPAVTSGVTIKTAALGSFVADIGALCLVLPPEWRHAWHQSRPWQALAS</sequence>
<name>A0A4R3I2G2_PAULE</name>